<dbReference type="Proteomes" id="UP000717585">
    <property type="component" value="Unassembled WGS sequence"/>
</dbReference>
<dbReference type="EMBL" id="JAHDYR010000008">
    <property type="protein sequence ID" value="KAG9395783.1"/>
    <property type="molecule type" value="Genomic_DNA"/>
</dbReference>
<evidence type="ECO:0000313" key="2">
    <source>
        <dbReference type="Proteomes" id="UP000717585"/>
    </source>
</evidence>
<name>A0A8J6E3D4_9EUKA</name>
<dbReference type="AlphaFoldDB" id="A0A8J6E3D4"/>
<reference evidence="1" key="1">
    <citation type="submission" date="2021-05" db="EMBL/GenBank/DDBJ databases">
        <title>A free-living protist that lacks canonical eukaryotic 1 DNA replication and segregation systems.</title>
        <authorList>
            <person name="Salas-Leiva D.E."/>
            <person name="Tromer E.C."/>
            <person name="Curtis B.A."/>
            <person name="Jerlstrom-Hultqvist J."/>
            <person name="Kolisko M."/>
            <person name="Yi Z."/>
            <person name="Salas-Leiva J.S."/>
            <person name="Gallot-Lavallee L."/>
            <person name="Kops G.J.P.L."/>
            <person name="Archibald J.M."/>
            <person name="Simpson A.G.B."/>
            <person name="Roger A.J."/>
        </authorList>
    </citation>
    <scope>NUCLEOTIDE SEQUENCE</scope>
    <source>
        <strain evidence="1">BICM</strain>
    </source>
</reference>
<proteinExistence type="predicted"/>
<accession>A0A8J6E3D4</accession>
<evidence type="ECO:0000313" key="1">
    <source>
        <dbReference type="EMBL" id="KAG9395783.1"/>
    </source>
</evidence>
<keyword evidence="2" id="KW-1185">Reference proteome</keyword>
<comment type="caution">
    <text evidence="1">The sequence shown here is derived from an EMBL/GenBank/DDBJ whole genome shotgun (WGS) entry which is preliminary data.</text>
</comment>
<gene>
    <name evidence="1" type="ORF">J8273_2695</name>
</gene>
<protein>
    <submittedName>
        <fullName evidence="1">Uncharacterized protein</fullName>
    </submittedName>
</protein>
<sequence>MALRALEILIGESRSILETIDQIQPDDYLHELEKDSTTAKLFKSLDQKFPHVPPGFTSLPAYKTLEPRAQELVEWYTPLYALMEHLHRWLETAYQVLYKVMNDFETISVVHTPILAYPYYRLLENYIRIAMLPSRLPQIRARLAMLARVRDAVGMPPQLTEEAIFSLIESPFTNQMISMLRSLSSKLRSSIIAMMPAAMAGRNIVAGLTDPQADASVFPAILLAGVMIPGVAGRVGDNNSPIGLLAGLMELLPVLQLTPSGKYSLRHDEITAITMKGDKQLAKTLRSQCSATTAVQTANAFIAKARAAIADGTVRPRFVHIVAVLLFDQMIISVVRARDTSTKDKLDDSDVRCLLGAAAGLALVDRLALATANHGDGAAMLDAAVREYPDAAPTEVSTKLEKLRGQMAVGEDIRAAWSDIESSLCQMRGIRRHVTLLSFIDAAYKAVAAYTNAHGHLPLYVLPHRPWSSGVGLAAVIHPSTSLLSDGIRDDVIAHTRRMPNDGFQLIFAIAQATFTQATELAFDLAGEAADTLAKSIVQAGADSIVTNIQRLAGHKLLAAVEAMPAQTGVTLPPKTTAALGALIEEHKSIYTELTDALTDLPQSLRLHGVEVDPAALIAGRINADAAAFVRSLMAESFPRPTVLLLVIQSYIAAVIELAPVFPVDSASFLNMMVDPSRSGPVVSGFMRAVDPFLTIHTRGAQPTVLYNDQSNEFSPAPDRWADRQQRMLGKPSPLQEVVERMTQSKTPLTPFKAALNAQLVQCQVDQVTERPEMRALVDVIGSEGTQYGAGELLRMAFSEVARCLNFLTTNESAVRTANAALLKGDAWDVSFQSAPELVQGLVFAGNAVILRDMLLDGAGIHATDLKMRDDAKTKCSHALGDRKTHHLWPILPVALAATLSSIPEQRYVRSVKGFRNNFHVAPCAAVMFCLNIADDGSMVQEFIESLARSSLVKLATGSGGAQVLVLLDIACRYAKKLGLNVSQDLVDRQTISLAYSTLN</sequence>
<organism evidence="1 2">
    <name type="scientific">Carpediemonas membranifera</name>
    <dbReference type="NCBI Taxonomy" id="201153"/>
    <lineage>
        <taxon>Eukaryota</taxon>
        <taxon>Metamonada</taxon>
        <taxon>Carpediemonas-like organisms</taxon>
        <taxon>Carpediemonas</taxon>
    </lineage>
</organism>